<sequence length="47" mass="5076">MLDGLKNWWNTIPKNQKAGLIVLAAFVLGVMIFNFGTTIGAAISRAL</sequence>
<accession>A0ABU8CC37</accession>
<reference evidence="2 3" key="1">
    <citation type="journal article" date="2023" name="Ecotoxicol. Environ. Saf.">
        <title>Mercury remediation potential of mercury-resistant strain Rheinheimera metallidurans sp. nov. isolated from a municipal waste dumping site.</title>
        <authorList>
            <person name="Yadav V."/>
            <person name="Manjhi A."/>
            <person name="Vadakedath N."/>
        </authorList>
    </citation>
    <scope>NUCLEOTIDE SEQUENCE [LARGE SCALE GENOMIC DNA]</scope>
    <source>
        <strain evidence="2 3">E-49</strain>
    </source>
</reference>
<feature type="transmembrane region" description="Helical" evidence="1">
    <location>
        <begin position="20"/>
        <end position="43"/>
    </location>
</feature>
<keyword evidence="1" id="KW-0812">Transmembrane</keyword>
<comment type="caution">
    <text evidence="2">The sequence shown here is derived from an EMBL/GenBank/DDBJ whole genome shotgun (WGS) entry which is preliminary data.</text>
</comment>
<evidence type="ECO:0000313" key="2">
    <source>
        <dbReference type="EMBL" id="MEH8019427.1"/>
    </source>
</evidence>
<protein>
    <submittedName>
        <fullName evidence="2">Uncharacterized protein</fullName>
    </submittedName>
</protein>
<dbReference type="EMBL" id="JALAAR010000027">
    <property type="protein sequence ID" value="MEH8019427.1"/>
    <property type="molecule type" value="Genomic_DNA"/>
</dbReference>
<proteinExistence type="predicted"/>
<keyword evidence="1" id="KW-1133">Transmembrane helix</keyword>
<organism evidence="2 3">
    <name type="scientific">Rheinheimera muenzenbergensis</name>
    <dbReference type="NCBI Taxonomy" id="1193628"/>
    <lineage>
        <taxon>Bacteria</taxon>
        <taxon>Pseudomonadati</taxon>
        <taxon>Pseudomonadota</taxon>
        <taxon>Gammaproteobacteria</taxon>
        <taxon>Chromatiales</taxon>
        <taxon>Chromatiaceae</taxon>
        <taxon>Rheinheimera</taxon>
    </lineage>
</organism>
<name>A0ABU8CC37_9GAMM</name>
<dbReference type="RefSeq" id="WP_335737822.1">
    <property type="nucleotide sequence ID" value="NZ_JALAAR010000027.1"/>
</dbReference>
<dbReference type="Proteomes" id="UP001375382">
    <property type="component" value="Unassembled WGS sequence"/>
</dbReference>
<keyword evidence="3" id="KW-1185">Reference proteome</keyword>
<keyword evidence="1" id="KW-0472">Membrane</keyword>
<evidence type="ECO:0000256" key="1">
    <source>
        <dbReference type="SAM" id="Phobius"/>
    </source>
</evidence>
<gene>
    <name evidence="2" type="ORF">MN202_19510</name>
</gene>
<evidence type="ECO:0000313" key="3">
    <source>
        <dbReference type="Proteomes" id="UP001375382"/>
    </source>
</evidence>